<accession>A0A2V2MW19</accession>
<dbReference type="PANTHER" id="PTHR43029">
    <property type="entry name" value="AMMONIUM TRANSPORTER MEP2"/>
    <property type="match status" value="1"/>
</dbReference>
<dbReference type="InterPro" id="IPR029020">
    <property type="entry name" value="Ammonium/urea_transptr"/>
</dbReference>
<evidence type="ECO:0000256" key="5">
    <source>
        <dbReference type="ARBA" id="ARBA00022989"/>
    </source>
</evidence>
<dbReference type="AlphaFoldDB" id="A0A2V2MW19"/>
<proteinExistence type="inferred from homology"/>
<name>A0A2V2MW19_9EURY</name>
<keyword evidence="5 8" id="KW-1133">Transmembrane helix</keyword>
<keyword evidence="3 8" id="KW-0813">Transport</keyword>
<gene>
    <name evidence="10" type="ORF">DK846_11995</name>
</gene>
<organism evidence="10 11">
    <name type="scientific">Methanospirillum lacunae</name>
    <dbReference type="NCBI Taxonomy" id="668570"/>
    <lineage>
        <taxon>Archaea</taxon>
        <taxon>Methanobacteriati</taxon>
        <taxon>Methanobacteriota</taxon>
        <taxon>Stenosarchaea group</taxon>
        <taxon>Methanomicrobia</taxon>
        <taxon>Methanomicrobiales</taxon>
        <taxon>Methanospirillaceae</taxon>
        <taxon>Methanospirillum</taxon>
    </lineage>
</organism>
<evidence type="ECO:0000256" key="4">
    <source>
        <dbReference type="ARBA" id="ARBA00022692"/>
    </source>
</evidence>
<keyword evidence="7 8" id="KW-0924">Ammonia transport</keyword>
<keyword evidence="6 8" id="KW-0472">Membrane</keyword>
<dbReference type="EMBL" id="QGMY01000008">
    <property type="protein sequence ID" value="PWR71569.1"/>
    <property type="molecule type" value="Genomic_DNA"/>
</dbReference>
<evidence type="ECO:0000259" key="9">
    <source>
        <dbReference type="Pfam" id="PF00909"/>
    </source>
</evidence>
<dbReference type="InterPro" id="IPR024041">
    <property type="entry name" value="NH4_transpt_AmtB-like_dom"/>
</dbReference>
<evidence type="ECO:0000256" key="1">
    <source>
        <dbReference type="ARBA" id="ARBA00004141"/>
    </source>
</evidence>
<feature type="transmembrane region" description="Helical" evidence="8">
    <location>
        <begin position="191"/>
        <end position="210"/>
    </location>
</feature>
<feature type="transmembrane region" description="Helical" evidence="8">
    <location>
        <begin position="94"/>
        <end position="116"/>
    </location>
</feature>
<feature type="transmembrane region" description="Helical" evidence="8">
    <location>
        <begin position="279"/>
        <end position="296"/>
    </location>
</feature>
<dbReference type="GO" id="GO:0005886">
    <property type="term" value="C:plasma membrane"/>
    <property type="evidence" value="ECO:0007669"/>
    <property type="project" value="UniProtKB-SubCell"/>
</dbReference>
<feature type="transmembrane region" description="Helical" evidence="8">
    <location>
        <begin position="38"/>
        <end position="59"/>
    </location>
</feature>
<evidence type="ECO:0000313" key="10">
    <source>
        <dbReference type="EMBL" id="PWR71569.1"/>
    </source>
</evidence>
<dbReference type="PANTHER" id="PTHR43029:SF10">
    <property type="entry name" value="AMMONIUM TRANSPORTER MEP2"/>
    <property type="match status" value="1"/>
</dbReference>
<feature type="domain" description="Ammonium transporter AmtB-like" evidence="9">
    <location>
        <begin position="10"/>
        <end position="395"/>
    </location>
</feature>
<evidence type="ECO:0000256" key="8">
    <source>
        <dbReference type="RuleBase" id="RU362002"/>
    </source>
</evidence>
<comment type="similarity">
    <text evidence="2 8">Belongs to the ammonia transporter channel (TC 1.A.11.2) family.</text>
</comment>
<comment type="subcellular location">
    <subcellularLocation>
        <location evidence="8">Cell membrane</location>
        <topology evidence="8">Multi-pass membrane protein</topology>
    </subcellularLocation>
    <subcellularLocation>
        <location evidence="1">Membrane</location>
        <topology evidence="1">Multi-pass membrane protein</topology>
    </subcellularLocation>
</comment>
<keyword evidence="4 8" id="KW-0812">Transmembrane</keyword>
<dbReference type="InterPro" id="IPR001905">
    <property type="entry name" value="Ammonium_transpt"/>
</dbReference>
<dbReference type="PROSITE" id="PS01219">
    <property type="entry name" value="AMMONIUM_TRANSP"/>
    <property type="match status" value="1"/>
</dbReference>
<feature type="transmembrane region" description="Helical" evidence="8">
    <location>
        <begin position="123"/>
        <end position="145"/>
    </location>
</feature>
<evidence type="ECO:0000256" key="2">
    <source>
        <dbReference type="ARBA" id="ARBA00005887"/>
    </source>
</evidence>
<dbReference type="RefSeq" id="WP_109969187.1">
    <property type="nucleotide sequence ID" value="NZ_CP176093.1"/>
</dbReference>
<feature type="transmembrane region" description="Helical" evidence="8">
    <location>
        <begin position="222"/>
        <end position="244"/>
    </location>
</feature>
<reference evidence="10 11" key="1">
    <citation type="submission" date="2018-05" db="EMBL/GenBank/DDBJ databases">
        <title>Draft genome of Methanospirillum lacunae Ki8-1.</title>
        <authorList>
            <person name="Dueholm M.S."/>
            <person name="Nielsen P.H."/>
            <person name="Bakmann L.F."/>
            <person name="Otzen D.E."/>
        </authorList>
    </citation>
    <scope>NUCLEOTIDE SEQUENCE [LARGE SCALE GENOMIC DNA]</scope>
    <source>
        <strain evidence="10 11">Ki8-1</strain>
    </source>
</reference>
<dbReference type="SUPFAM" id="SSF111352">
    <property type="entry name" value="Ammonium transporter"/>
    <property type="match status" value="1"/>
</dbReference>
<dbReference type="OrthoDB" id="10960at2157"/>
<comment type="caution">
    <text evidence="10">The sequence shown here is derived from an EMBL/GenBank/DDBJ whole genome shotgun (WGS) entry which is preliminary data.</text>
</comment>
<protein>
    <recommendedName>
        <fullName evidence="8">Ammonium transporter</fullName>
    </recommendedName>
</protein>
<dbReference type="Pfam" id="PF00909">
    <property type="entry name" value="Ammonium_transp"/>
    <property type="match status" value="1"/>
</dbReference>
<dbReference type="Gene3D" id="1.10.3430.10">
    <property type="entry name" value="Ammonium transporter AmtB like domains"/>
    <property type="match status" value="1"/>
</dbReference>
<feature type="transmembrane region" description="Helical" evidence="8">
    <location>
        <begin position="345"/>
        <end position="370"/>
    </location>
</feature>
<dbReference type="GeneID" id="97550273"/>
<evidence type="ECO:0000256" key="7">
    <source>
        <dbReference type="ARBA" id="ARBA00023177"/>
    </source>
</evidence>
<dbReference type="Proteomes" id="UP000245657">
    <property type="component" value="Unassembled WGS sequence"/>
</dbReference>
<dbReference type="NCBIfam" id="TIGR00836">
    <property type="entry name" value="amt"/>
    <property type="match status" value="1"/>
</dbReference>
<feature type="transmembrane region" description="Helical" evidence="8">
    <location>
        <begin position="157"/>
        <end position="179"/>
    </location>
</feature>
<feature type="transmembrane region" description="Helical" evidence="8">
    <location>
        <begin position="317"/>
        <end position="339"/>
    </location>
</feature>
<evidence type="ECO:0000256" key="3">
    <source>
        <dbReference type="ARBA" id="ARBA00022448"/>
    </source>
</evidence>
<evidence type="ECO:0000313" key="11">
    <source>
        <dbReference type="Proteomes" id="UP000245657"/>
    </source>
</evidence>
<dbReference type="GO" id="GO:0008519">
    <property type="term" value="F:ammonium channel activity"/>
    <property type="evidence" value="ECO:0007669"/>
    <property type="project" value="InterPro"/>
</dbReference>
<feature type="transmembrane region" description="Helical" evidence="8">
    <location>
        <begin position="6"/>
        <end position="31"/>
    </location>
</feature>
<feature type="transmembrane region" description="Helical" evidence="8">
    <location>
        <begin position="256"/>
        <end position="273"/>
    </location>
</feature>
<keyword evidence="11" id="KW-1185">Reference proteome</keyword>
<sequence>MPINYVDTGFVLICTTLVIFMTFGVGLFYAGLVHRKNIISMLTLSFISFALVSLQWIFFGYSLAFGSDFGGLIGSLEHIGLAGVTMEGDNIPKLVFMMFQMAFAAITLAIVTSAVAERIKLSSFLLLGLIWTTLIYDPVAHWIWGGGWAQQIGVLDFAGGIGVHICAGFSALALAFVIGKRRGFGEYSLQPSNIPMTLIGGAILWFGWFGFNAGSALAVNNIAVNAFIVTNIAAAAGTFSYMFVSWYKGKPSSLSMISGTIAGLGAITPAAGFVGPMEAVVIGAVSGFLCYFALVFRLEQKWDESLDAWAIHGTGGLWGTISVGIFASAAVGGVNGLIAGNGHQLILQLGGAFIILAYSFIGTWILAIIVDKLIGLRVSEEEEYVGLDISQHGETHRN</sequence>
<dbReference type="InterPro" id="IPR018047">
    <property type="entry name" value="Ammonium_transpt_CS"/>
</dbReference>
<evidence type="ECO:0000256" key="6">
    <source>
        <dbReference type="ARBA" id="ARBA00023136"/>
    </source>
</evidence>